<dbReference type="Pfam" id="PF12680">
    <property type="entry name" value="SnoaL_2"/>
    <property type="match status" value="1"/>
</dbReference>
<protein>
    <submittedName>
        <fullName evidence="2">Transcriptional regulator</fullName>
    </submittedName>
</protein>
<dbReference type="OrthoDB" id="1115105at2"/>
<dbReference type="RefSeq" id="WP_102966005.1">
    <property type="nucleotide sequence ID" value="NZ_POSK01000004.1"/>
</dbReference>
<evidence type="ECO:0000313" key="2">
    <source>
        <dbReference type="EMBL" id="PNI05414.1"/>
    </source>
</evidence>
<dbReference type="InterPro" id="IPR032710">
    <property type="entry name" value="NTF2-like_dom_sf"/>
</dbReference>
<name>A0A2J8I4K2_VIBDI</name>
<evidence type="ECO:0000259" key="1">
    <source>
        <dbReference type="Pfam" id="PF12680"/>
    </source>
</evidence>
<evidence type="ECO:0000313" key="3">
    <source>
        <dbReference type="Proteomes" id="UP000236449"/>
    </source>
</evidence>
<dbReference type="EMBL" id="POSK01000004">
    <property type="protein sequence ID" value="PNI05414.1"/>
    <property type="molecule type" value="Genomic_DNA"/>
</dbReference>
<dbReference type="InterPro" id="IPR037401">
    <property type="entry name" value="SnoaL-like"/>
</dbReference>
<comment type="caution">
    <text evidence="2">The sequence shown here is derived from an EMBL/GenBank/DDBJ whole genome shotgun (WGS) entry which is preliminary data.</text>
</comment>
<gene>
    <name evidence="2" type="ORF">C1N32_08525</name>
</gene>
<feature type="domain" description="SnoaL-like" evidence="1">
    <location>
        <begin position="7"/>
        <end position="109"/>
    </location>
</feature>
<dbReference type="Gene3D" id="3.10.450.50">
    <property type="match status" value="1"/>
</dbReference>
<accession>A0A2J8I4K2</accession>
<dbReference type="SUPFAM" id="SSF54427">
    <property type="entry name" value="NTF2-like"/>
    <property type="match status" value="1"/>
</dbReference>
<reference evidence="2 3" key="1">
    <citation type="submission" date="2018-01" db="EMBL/GenBank/DDBJ databases">
        <title>Draft genome sequences of six Vibrio diazotrophicus strains isolated from deep-sea sediments of the Baltic Sea.</title>
        <authorList>
            <person name="Castillo D."/>
            <person name="Vandieken V."/>
            <person name="Chiang O."/>
            <person name="Middelboe M."/>
        </authorList>
    </citation>
    <scope>NUCLEOTIDE SEQUENCE [LARGE SCALE GENOMIC DNA]</scope>
    <source>
        <strain evidence="2 3">60.27F</strain>
    </source>
</reference>
<proteinExistence type="predicted"/>
<sequence>MDIQVIAQFYQQLNKDNLHLLPEVYHKHVVFEDAAHRIEGLEALQSYFANLYENVERCEFSIAEQHQSNDDGFITWTMHLQHPKLSGGNPIDVNGMSHLKFADGKVISHRDYFDLGEMLYEHIPLLGGIIRSIKRRLGQ</sequence>
<dbReference type="AlphaFoldDB" id="A0A2J8I4K2"/>
<organism evidence="2 3">
    <name type="scientific">Vibrio diazotrophicus</name>
    <dbReference type="NCBI Taxonomy" id="685"/>
    <lineage>
        <taxon>Bacteria</taxon>
        <taxon>Pseudomonadati</taxon>
        <taxon>Pseudomonadota</taxon>
        <taxon>Gammaproteobacteria</taxon>
        <taxon>Vibrionales</taxon>
        <taxon>Vibrionaceae</taxon>
        <taxon>Vibrio</taxon>
    </lineage>
</organism>
<dbReference type="Proteomes" id="UP000236449">
    <property type="component" value="Unassembled WGS sequence"/>
</dbReference>